<gene>
    <name evidence="1" type="ORF">BTMF_LOCUS12568</name>
</gene>
<evidence type="ECO:0000313" key="1">
    <source>
        <dbReference type="EMBL" id="VDO43071.1"/>
    </source>
</evidence>
<accession>A0A3P7V6H8</accession>
<protein>
    <submittedName>
        <fullName evidence="1">Uncharacterized protein</fullName>
    </submittedName>
</protein>
<organism evidence="1 2">
    <name type="scientific">Brugia timori</name>
    <dbReference type="NCBI Taxonomy" id="42155"/>
    <lineage>
        <taxon>Eukaryota</taxon>
        <taxon>Metazoa</taxon>
        <taxon>Ecdysozoa</taxon>
        <taxon>Nematoda</taxon>
        <taxon>Chromadorea</taxon>
        <taxon>Rhabditida</taxon>
        <taxon>Spirurina</taxon>
        <taxon>Spiruromorpha</taxon>
        <taxon>Filarioidea</taxon>
        <taxon>Onchocercidae</taxon>
        <taxon>Brugia</taxon>
    </lineage>
</organism>
<proteinExistence type="predicted"/>
<keyword evidence="2" id="KW-1185">Reference proteome</keyword>
<evidence type="ECO:0000313" key="2">
    <source>
        <dbReference type="Proteomes" id="UP000280834"/>
    </source>
</evidence>
<sequence>MIWIVTLQKVETFDVNNPFKFNGNELLICCSISAADALASAIIRFKINGCGSSLVHRQPLLSTDVHITITGNTGLILINSFCISSTSSS</sequence>
<dbReference type="EMBL" id="UZAG01019274">
    <property type="protein sequence ID" value="VDO43071.1"/>
    <property type="molecule type" value="Genomic_DNA"/>
</dbReference>
<dbReference type="Proteomes" id="UP000280834">
    <property type="component" value="Unassembled WGS sequence"/>
</dbReference>
<feature type="non-terminal residue" evidence="1">
    <location>
        <position position="89"/>
    </location>
</feature>
<reference evidence="1 2" key="1">
    <citation type="submission" date="2018-11" db="EMBL/GenBank/DDBJ databases">
        <authorList>
            <consortium name="Pathogen Informatics"/>
        </authorList>
    </citation>
    <scope>NUCLEOTIDE SEQUENCE [LARGE SCALE GENOMIC DNA]</scope>
</reference>
<name>A0A3P7V6H8_9BILA</name>
<dbReference type="AlphaFoldDB" id="A0A3P7V6H8"/>